<evidence type="ECO:0000313" key="3">
    <source>
        <dbReference type="EMBL" id="SEJ77195.1"/>
    </source>
</evidence>
<reference evidence="4" key="1">
    <citation type="submission" date="2016-10" db="EMBL/GenBank/DDBJ databases">
        <authorList>
            <person name="Varghese N."/>
            <person name="Submissions S."/>
        </authorList>
    </citation>
    <scope>NUCLEOTIDE SEQUENCE [LARGE SCALE GENOMIC DNA]</scope>
    <source>
        <strain evidence="4">CGMCC 4.7038</strain>
    </source>
</reference>
<proteinExistence type="predicted"/>
<feature type="region of interest" description="Disordered" evidence="1">
    <location>
        <begin position="188"/>
        <end position="238"/>
    </location>
</feature>
<evidence type="ECO:0000256" key="2">
    <source>
        <dbReference type="SAM" id="Phobius"/>
    </source>
</evidence>
<dbReference type="RefSeq" id="WP_092381455.1">
    <property type="nucleotide sequence ID" value="NZ_BOPI01000029.1"/>
</dbReference>
<keyword evidence="2" id="KW-0472">Membrane</keyword>
<evidence type="ECO:0000313" key="4">
    <source>
        <dbReference type="Proteomes" id="UP000198707"/>
    </source>
</evidence>
<feature type="compositionally biased region" description="Pro residues" evidence="1">
    <location>
        <begin position="190"/>
        <end position="238"/>
    </location>
</feature>
<evidence type="ECO:0000256" key="1">
    <source>
        <dbReference type="SAM" id="MobiDB-lite"/>
    </source>
</evidence>
<gene>
    <name evidence="3" type="ORF">SAMN05443287_107288</name>
</gene>
<dbReference type="OrthoDB" id="3406178at2"/>
<keyword evidence="2" id="KW-0812">Transmembrane</keyword>
<dbReference type="EMBL" id="FNYV01000007">
    <property type="protein sequence ID" value="SEJ77195.1"/>
    <property type="molecule type" value="Genomic_DNA"/>
</dbReference>
<feature type="transmembrane region" description="Helical" evidence="2">
    <location>
        <begin position="72"/>
        <end position="95"/>
    </location>
</feature>
<organism evidence="3 4">
    <name type="scientific">Micromonospora phaseoli</name>
    <dbReference type="NCBI Taxonomy" id="1144548"/>
    <lineage>
        <taxon>Bacteria</taxon>
        <taxon>Bacillati</taxon>
        <taxon>Actinomycetota</taxon>
        <taxon>Actinomycetes</taxon>
        <taxon>Micromonosporales</taxon>
        <taxon>Micromonosporaceae</taxon>
        <taxon>Micromonospora</taxon>
    </lineage>
</organism>
<accession>A0A1H7BUZ8</accession>
<sequence>MSYPEQAPARRPAVVVLAVALLAVMALGALGYAAAGLSVMGGTVTRFRAAAVSTSASGTDVDAVVTLLRVSFVLSAVLSVLAGVLLVGLALGLVARRSGARVATWVVAGLGMCCGCGGVAALVVQRATPLDFGDDRATAELLNLIPQAHPSWWIPLSATLSVGQVLGYLVVAVLLAMPGANAWFRRRPAPQAPAPGHQPPAPPYQSYPPPAGYPPPAPPYQPYPPPPGAPTSPPYPPR</sequence>
<protein>
    <submittedName>
        <fullName evidence="3">Uncharacterized protein</fullName>
    </submittedName>
</protein>
<keyword evidence="2" id="KW-1133">Transmembrane helix</keyword>
<feature type="transmembrane region" description="Helical" evidence="2">
    <location>
        <begin position="152"/>
        <end position="177"/>
    </location>
</feature>
<dbReference type="AlphaFoldDB" id="A0A1H7BUZ8"/>
<dbReference type="Proteomes" id="UP000198707">
    <property type="component" value="Unassembled WGS sequence"/>
</dbReference>
<feature type="transmembrane region" description="Helical" evidence="2">
    <location>
        <begin position="12"/>
        <end position="35"/>
    </location>
</feature>
<name>A0A1H7BUZ8_9ACTN</name>
<feature type="transmembrane region" description="Helical" evidence="2">
    <location>
        <begin position="102"/>
        <end position="124"/>
    </location>
</feature>
<dbReference type="STRING" id="1144548.SAMN05443287_107288"/>
<keyword evidence="4" id="KW-1185">Reference proteome</keyword>